<dbReference type="RefSeq" id="WP_066707356.1">
    <property type="nucleotide sequence ID" value="NZ_CP022196.1"/>
</dbReference>
<accession>A0A291GDS4</accession>
<gene>
    <name evidence="1" type="ORF">CEW89_13715</name>
</gene>
<sequence length="96" mass="10738">MYRTRKSATCCYCGSKTVLTLDAARHELKCTNCGAPLSRMKALRVDHVGETVSPKGKTAKKARALALEKPRQKKKKRKGVAHRLFDAAEDLFDLFD</sequence>
<dbReference type="OrthoDB" id="7868311at2"/>
<organism evidence="1 2">
    <name type="scientific">Celeribacter ethanolicus</name>
    <dbReference type="NCBI Taxonomy" id="1758178"/>
    <lineage>
        <taxon>Bacteria</taxon>
        <taxon>Pseudomonadati</taxon>
        <taxon>Pseudomonadota</taxon>
        <taxon>Alphaproteobacteria</taxon>
        <taxon>Rhodobacterales</taxon>
        <taxon>Roseobacteraceae</taxon>
        <taxon>Celeribacter</taxon>
    </lineage>
</organism>
<dbReference type="STRING" id="1758178.GCA_001550095_01777"/>
<protein>
    <submittedName>
        <fullName evidence="1">Uncharacterized protein</fullName>
    </submittedName>
</protein>
<evidence type="ECO:0000313" key="2">
    <source>
        <dbReference type="Proteomes" id="UP000217935"/>
    </source>
</evidence>
<reference evidence="1 2" key="1">
    <citation type="submission" date="2017-06" db="EMBL/GenBank/DDBJ databases">
        <title>Celeribacter sp. TSPH2 complete genome sequence.</title>
        <authorList>
            <person name="Woo J.-H."/>
            <person name="Kim H.-S."/>
        </authorList>
    </citation>
    <scope>NUCLEOTIDE SEQUENCE [LARGE SCALE GENOMIC DNA]</scope>
    <source>
        <strain evidence="1 2">TSPH2</strain>
    </source>
</reference>
<dbReference type="KEGG" id="ceh:CEW89_13715"/>
<evidence type="ECO:0000313" key="1">
    <source>
        <dbReference type="EMBL" id="ATG48529.1"/>
    </source>
</evidence>
<keyword evidence="2" id="KW-1185">Reference proteome</keyword>
<dbReference type="EMBL" id="CP022196">
    <property type="protein sequence ID" value="ATG48529.1"/>
    <property type="molecule type" value="Genomic_DNA"/>
</dbReference>
<dbReference type="AlphaFoldDB" id="A0A291GDS4"/>
<proteinExistence type="predicted"/>
<name>A0A291GDS4_9RHOB</name>
<dbReference type="Proteomes" id="UP000217935">
    <property type="component" value="Chromosome"/>
</dbReference>